<dbReference type="EMBL" id="JBEAAL010000001">
    <property type="protein sequence ID" value="MEQ1403324.1"/>
    <property type="molecule type" value="Genomic_DNA"/>
</dbReference>
<organism evidence="2 3">
    <name type="scientific">Neorhizobium phenanthreniclasticum</name>
    <dbReference type="NCBI Taxonomy" id="3157917"/>
    <lineage>
        <taxon>Bacteria</taxon>
        <taxon>Pseudomonadati</taxon>
        <taxon>Pseudomonadota</taxon>
        <taxon>Alphaproteobacteria</taxon>
        <taxon>Hyphomicrobiales</taxon>
        <taxon>Rhizobiaceae</taxon>
        <taxon>Rhizobium/Agrobacterium group</taxon>
        <taxon>Neorhizobium</taxon>
    </lineage>
</organism>
<reference evidence="2 3" key="1">
    <citation type="submission" date="2024-05" db="EMBL/GenBank/DDBJ databases">
        <title>Neorhizobium sp. Rsf11, a plant growth promoting and heavy metal resistant PAH-degrader.</title>
        <authorList>
            <person name="Golubev S.N."/>
            <person name="Muratova A.Y."/>
            <person name="Markelova M.I."/>
        </authorList>
    </citation>
    <scope>NUCLEOTIDE SEQUENCE [LARGE SCALE GENOMIC DNA]</scope>
    <source>
        <strain evidence="2 3">Rsf11</strain>
    </source>
</reference>
<comment type="caution">
    <text evidence="2">The sequence shown here is derived from an EMBL/GenBank/DDBJ whole genome shotgun (WGS) entry which is preliminary data.</text>
</comment>
<gene>
    <name evidence="2" type="ORF">ABK249_00130</name>
</gene>
<feature type="compositionally biased region" description="Basic and acidic residues" evidence="1">
    <location>
        <begin position="1"/>
        <end position="15"/>
    </location>
</feature>
<dbReference type="Proteomes" id="UP001496627">
    <property type="component" value="Unassembled WGS sequence"/>
</dbReference>
<evidence type="ECO:0000313" key="2">
    <source>
        <dbReference type="EMBL" id="MEQ1403324.1"/>
    </source>
</evidence>
<proteinExistence type="predicted"/>
<accession>A0ABV0LX39</accession>
<evidence type="ECO:0000313" key="3">
    <source>
        <dbReference type="Proteomes" id="UP001496627"/>
    </source>
</evidence>
<protein>
    <submittedName>
        <fullName evidence="2">Uncharacterized protein</fullName>
    </submittedName>
</protein>
<evidence type="ECO:0000256" key="1">
    <source>
        <dbReference type="SAM" id="MobiDB-lite"/>
    </source>
</evidence>
<sequence>MNIDNHKKEKGRSRDPSMSLVRLNEPGRYMSRPKEDEVQAEGCPVKTITFPLPVTQTEISLDIGSPSFHYVDDEIKVGASGRVCKARYVNNRAFK</sequence>
<keyword evidence="3" id="KW-1185">Reference proteome</keyword>
<feature type="region of interest" description="Disordered" evidence="1">
    <location>
        <begin position="1"/>
        <end position="40"/>
    </location>
</feature>
<dbReference type="RefSeq" id="WP_037157891.1">
    <property type="nucleotide sequence ID" value="NZ_JBEAAL010000001.1"/>
</dbReference>
<name>A0ABV0LX39_9HYPH</name>